<keyword evidence="6" id="KW-1185">Reference proteome</keyword>
<name>A0ABD1IZR7_9TELE</name>
<dbReference type="AlphaFoldDB" id="A0ABD1IZR7"/>
<comment type="similarity">
    <text evidence="2">Belongs to the gasdermin family.</text>
</comment>
<organism evidence="5 6">
    <name type="scientific">Coilia grayii</name>
    <name type="common">Gray's grenadier anchovy</name>
    <dbReference type="NCBI Taxonomy" id="363190"/>
    <lineage>
        <taxon>Eukaryota</taxon>
        <taxon>Metazoa</taxon>
        <taxon>Chordata</taxon>
        <taxon>Craniata</taxon>
        <taxon>Vertebrata</taxon>
        <taxon>Euteleostomi</taxon>
        <taxon>Actinopterygii</taxon>
        <taxon>Neopterygii</taxon>
        <taxon>Teleostei</taxon>
        <taxon>Clupei</taxon>
        <taxon>Clupeiformes</taxon>
        <taxon>Clupeoidei</taxon>
        <taxon>Engraulidae</taxon>
        <taxon>Coilinae</taxon>
        <taxon>Coilia</taxon>
    </lineage>
</organism>
<reference evidence="5 6" key="1">
    <citation type="submission" date="2024-09" db="EMBL/GenBank/DDBJ databases">
        <title>A chromosome-level genome assembly of Gray's grenadier anchovy, Coilia grayii.</title>
        <authorList>
            <person name="Fu Z."/>
        </authorList>
    </citation>
    <scope>NUCLEOTIDE SEQUENCE [LARGE SCALE GENOMIC DNA]</scope>
    <source>
        <strain evidence="5">G4</strain>
        <tissue evidence="5">Muscle</tissue>
    </source>
</reference>
<evidence type="ECO:0000313" key="6">
    <source>
        <dbReference type="Proteomes" id="UP001591681"/>
    </source>
</evidence>
<protein>
    <recommendedName>
        <fullName evidence="4">Gasdermin pore forming domain-containing protein</fullName>
    </recommendedName>
</protein>
<keyword evidence="3" id="KW-0472">Membrane</keyword>
<dbReference type="EMBL" id="JBHFQA010000021">
    <property type="protein sequence ID" value="KAL2080437.1"/>
    <property type="molecule type" value="Genomic_DNA"/>
</dbReference>
<feature type="domain" description="Gasdermin pore forming" evidence="4">
    <location>
        <begin position="1"/>
        <end position="245"/>
    </location>
</feature>
<comment type="subcellular location">
    <subcellularLocation>
        <location evidence="1">Endomembrane system</location>
    </subcellularLocation>
</comment>
<accession>A0ABD1IZR7</accession>
<evidence type="ECO:0000256" key="3">
    <source>
        <dbReference type="ARBA" id="ARBA00023136"/>
    </source>
</evidence>
<evidence type="ECO:0000256" key="2">
    <source>
        <dbReference type="ARBA" id="ARBA00009279"/>
    </source>
</evidence>
<dbReference type="InterPro" id="IPR040460">
    <property type="entry name" value="Gasdermin_pore"/>
</dbReference>
<sequence length="518" mass="56314">MFAKVTRHLISETDPDGSLIAVSRLTDSDKLQPLDVVLKSPKKWPWQRPKYRPTDFTLAQITLGKKTLQPVVAKSDFLNYEGTYAGAVGGALSAEVGGVRVKAEGRGSSKLQSSLGRLHKEVVDINRLMKDSKDRLMDLQHPLVQQSLCKRKVITVLKQRILTSKSCSLRYHGLGTGSCGAILSLLKTFPLKLSVNEDSSLQMDSDVSMEIPANTVLAYSVIELRIKSNRQYEFCFQADVSGGFDWGVGRTNAEDSGVCEIDGPLDKTKPMGIAGEILSTNNSVVELADLKGDLGVLSKLDVASRSSVLSVLGPSLLDRDFFISLEDWLDDWCSDEVASVCDWHDQRVQAIVSLLQSLPHNQDTALQKPWSVNGKHVLVPKEEAGSSSSSANQTSASSDVQVDGRLVGRALHLLVSALLELTSDCLDLIQSCYSDGLLPPLSQIMEPLVQSQAVPLDAVPPLLHAEEALHRVESLFRSAGLQLVTQADKLLVESKETAGFQSVTMWVVIQGLAALMSV</sequence>
<gene>
    <name evidence="5" type="ORF">ACEWY4_024230</name>
</gene>
<evidence type="ECO:0000256" key="1">
    <source>
        <dbReference type="ARBA" id="ARBA00004308"/>
    </source>
</evidence>
<dbReference type="InterPro" id="IPR042377">
    <property type="entry name" value="GSDME"/>
</dbReference>
<dbReference type="PANTHER" id="PTHR15207">
    <property type="entry name" value="NONSYNDROMIC HEARING IMPAIRMENT PROTEIN"/>
    <property type="match status" value="1"/>
</dbReference>
<evidence type="ECO:0000259" key="4">
    <source>
        <dbReference type="Pfam" id="PF04598"/>
    </source>
</evidence>
<comment type="caution">
    <text evidence="5">The sequence shown here is derived from an EMBL/GenBank/DDBJ whole genome shotgun (WGS) entry which is preliminary data.</text>
</comment>
<proteinExistence type="inferred from homology"/>
<dbReference type="Proteomes" id="UP001591681">
    <property type="component" value="Unassembled WGS sequence"/>
</dbReference>
<evidence type="ECO:0000313" key="5">
    <source>
        <dbReference type="EMBL" id="KAL2080437.1"/>
    </source>
</evidence>
<dbReference type="Pfam" id="PF04598">
    <property type="entry name" value="Gasdermin"/>
    <property type="match status" value="1"/>
</dbReference>
<dbReference type="PANTHER" id="PTHR15207:SF3">
    <property type="entry name" value="DEAFNESS, AUTOSOMAL DOMINANT 5-RELATED"/>
    <property type="match status" value="1"/>
</dbReference>
<dbReference type="GO" id="GO:0012505">
    <property type="term" value="C:endomembrane system"/>
    <property type="evidence" value="ECO:0007669"/>
    <property type="project" value="UniProtKB-SubCell"/>
</dbReference>